<dbReference type="SMART" id="SM00769">
    <property type="entry name" value="WHy"/>
    <property type="match status" value="2"/>
</dbReference>
<dbReference type="Gene3D" id="2.60.40.10">
    <property type="entry name" value="Immunoglobulins"/>
    <property type="match status" value="2"/>
</dbReference>
<evidence type="ECO:0000259" key="2">
    <source>
        <dbReference type="SMART" id="SM00769"/>
    </source>
</evidence>
<feature type="domain" description="Water stress and hypersensitive response" evidence="2">
    <location>
        <begin position="184"/>
        <end position="302"/>
    </location>
</feature>
<feature type="compositionally biased region" description="Acidic residues" evidence="1">
    <location>
        <begin position="376"/>
        <end position="386"/>
    </location>
</feature>
<sequence>MLSWLRRIVSTTRRVVTLAVVAVLLLAGVAVFFLSQPSVAGVDNRFGAVNETTTTIESDLRVRNPNPIGATLGGLTVDYAIDMNGIRMATGTKGGLSLPQGQSSVPMTTRLANERIPTWWVSHVRNDERTTLAVNADVHSSTLGASFGAPQVTRDIETDIISAFNSTEDRPVGSSPTGGPLLVIRETSAQWGEVSAAETNIDMRFVVYNPNSYAIPVSELSYRATMNDIEMGNGTTEDQGVIPPGETRTIRATTTLNNDNIDEWWVSHLQNDQVTDLRIDFSARFELPTETVDVPLDPLTYTRTIETDIFDNKAEESDAADGTATPTPSGTSTPTPTPSDDDGLLGGGDGTATPTPTPEPTSTSDDGTATPTPTPSDDDGLLDDGDGTPTATATPTPTPTATPTDDDDGGLLSVGIPGSATLDAAVR</sequence>
<feature type="compositionally biased region" description="Low complexity" evidence="1">
    <location>
        <begin position="320"/>
        <end position="334"/>
    </location>
</feature>
<reference evidence="3 4" key="1">
    <citation type="submission" date="2018-07" db="EMBL/GenBank/DDBJ databases">
        <title>Genome sequences of Haloplanus sp. CBA1112.</title>
        <authorList>
            <person name="Kim Y.B."/>
            <person name="Roh S.W."/>
        </authorList>
    </citation>
    <scope>NUCLEOTIDE SEQUENCE [LARGE SCALE GENOMIC DNA]</scope>
    <source>
        <strain evidence="3 4">CBA1112</strain>
    </source>
</reference>
<dbReference type="KEGG" id="haq:DU484_06900"/>
<dbReference type="Pfam" id="PF03168">
    <property type="entry name" value="LEA_2"/>
    <property type="match status" value="2"/>
</dbReference>
<feature type="compositionally biased region" description="Low complexity" evidence="1">
    <location>
        <begin position="387"/>
        <end position="403"/>
    </location>
</feature>
<dbReference type="RefSeq" id="WP_114605479.1">
    <property type="nucleotide sequence ID" value="NZ_CP031148.1"/>
</dbReference>
<dbReference type="InterPro" id="IPR013990">
    <property type="entry name" value="WHy-dom"/>
</dbReference>
<dbReference type="InterPro" id="IPR004864">
    <property type="entry name" value="LEA_2"/>
</dbReference>
<evidence type="ECO:0000313" key="4">
    <source>
        <dbReference type="Proteomes" id="UP000252985"/>
    </source>
</evidence>
<dbReference type="AlphaFoldDB" id="A0A345EBP8"/>
<feature type="compositionally biased region" description="Low complexity" evidence="1">
    <location>
        <begin position="360"/>
        <end position="371"/>
    </location>
</feature>
<dbReference type="GO" id="GO:0009269">
    <property type="term" value="P:response to desiccation"/>
    <property type="evidence" value="ECO:0007669"/>
    <property type="project" value="InterPro"/>
</dbReference>
<dbReference type="InterPro" id="IPR013783">
    <property type="entry name" value="Ig-like_fold"/>
</dbReference>
<dbReference type="EMBL" id="CP031148">
    <property type="protein sequence ID" value="AXG09620.1"/>
    <property type="molecule type" value="Genomic_DNA"/>
</dbReference>
<feature type="region of interest" description="Disordered" evidence="1">
    <location>
        <begin position="310"/>
        <end position="427"/>
    </location>
</feature>
<organism evidence="3 4">
    <name type="scientific">Haloplanus rubicundus</name>
    <dbReference type="NCBI Taxonomy" id="1547898"/>
    <lineage>
        <taxon>Archaea</taxon>
        <taxon>Methanobacteriati</taxon>
        <taxon>Methanobacteriota</taxon>
        <taxon>Stenosarchaea group</taxon>
        <taxon>Halobacteria</taxon>
        <taxon>Halobacteriales</taxon>
        <taxon>Haloferacaceae</taxon>
        <taxon>Haloplanus</taxon>
    </lineage>
</organism>
<accession>A0A345EBP8</accession>
<gene>
    <name evidence="3" type="ORF">DU484_06900</name>
</gene>
<evidence type="ECO:0000256" key="1">
    <source>
        <dbReference type="SAM" id="MobiDB-lite"/>
    </source>
</evidence>
<protein>
    <recommendedName>
        <fullName evidence="2">Water stress and hypersensitive response domain-containing protein</fullName>
    </recommendedName>
</protein>
<proteinExistence type="predicted"/>
<dbReference type="Proteomes" id="UP000252985">
    <property type="component" value="Chromosome"/>
</dbReference>
<dbReference type="SUPFAM" id="SSF117070">
    <property type="entry name" value="LEA14-like"/>
    <property type="match status" value="2"/>
</dbReference>
<feature type="domain" description="Water stress and hypersensitive response" evidence="2">
    <location>
        <begin position="39"/>
        <end position="157"/>
    </location>
</feature>
<evidence type="ECO:0000313" key="3">
    <source>
        <dbReference type="EMBL" id="AXG09620.1"/>
    </source>
</evidence>
<name>A0A345EBP8_9EURY</name>
<dbReference type="GeneID" id="37286692"/>